<evidence type="ECO:0000256" key="4">
    <source>
        <dbReference type="ARBA" id="ARBA00022694"/>
    </source>
</evidence>
<dbReference type="InterPro" id="IPR012796">
    <property type="entry name" value="Lysidine-tRNA-synth_C"/>
</dbReference>
<dbReference type="InterPro" id="IPR012094">
    <property type="entry name" value="tRNA_Ile_lys_synt"/>
</dbReference>
<dbReference type="InterPro" id="IPR011063">
    <property type="entry name" value="TilS/TtcA_N"/>
</dbReference>
<dbReference type="SUPFAM" id="SSF56037">
    <property type="entry name" value="PheT/TilS domain"/>
    <property type="match status" value="1"/>
</dbReference>
<proteinExistence type="inferred from homology"/>
<dbReference type="CDD" id="cd01992">
    <property type="entry name" value="TilS_N"/>
    <property type="match status" value="1"/>
</dbReference>
<organism evidence="10 11">
    <name type="scientific">Vibrio algivorus</name>
    <dbReference type="NCBI Taxonomy" id="1667024"/>
    <lineage>
        <taxon>Bacteria</taxon>
        <taxon>Pseudomonadati</taxon>
        <taxon>Pseudomonadota</taxon>
        <taxon>Gammaproteobacteria</taxon>
        <taxon>Vibrionales</taxon>
        <taxon>Vibrionaceae</taxon>
        <taxon>Vibrio</taxon>
    </lineage>
</organism>
<comment type="catalytic activity">
    <reaction evidence="7 8">
        <text>cytidine(34) in tRNA(Ile2) + L-lysine + ATP = lysidine(34) in tRNA(Ile2) + AMP + diphosphate + H(+)</text>
        <dbReference type="Rhea" id="RHEA:43744"/>
        <dbReference type="Rhea" id="RHEA-COMP:10625"/>
        <dbReference type="Rhea" id="RHEA-COMP:10670"/>
        <dbReference type="ChEBI" id="CHEBI:15378"/>
        <dbReference type="ChEBI" id="CHEBI:30616"/>
        <dbReference type="ChEBI" id="CHEBI:32551"/>
        <dbReference type="ChEBI" id="CHEBI:33019"/>
        <dbReference type="ChEBI" id="CHEBI:82748"/>
        <dbReference type="ChEBI" id="CHEBI:83665"/>
        <dbReference type="ChEBI" id="CHEBI:456215"/>
        <dbReference type="EC" id="6.3.4.19"/>
    </reaction>
</comment>
<dbReference type="GO" id="GO:0005524">
    <property type="term" value="F:ATP binding"/>
    <property type="evidence" value="ECO:0007669"/>
    <property type="project" value="UniProtKB-UniRule"/>
</dbReference>
<dbReference type="Gene3D" id="3.40.50.620">
    <property type="entry name" value="HUPs"/>
    <property type="match status" value="1"/>
</dbReference>
<comment type="similarity">
    <text evidence="8">Belongs to the tRNA(Ile)-lysidine synthase family.</text>
</comment>
<name>A0A557PAA3_9VIBR</name>
<dbReference type="GO" id="GO:0005737">
    <property type="term" value="C:cytoplasm"/>
    <property type="evidence" value="ECO:0007669"/>
    <property type="project" value="UniProtKB-SubCell"/>
</dbReference>
<keyword evidence="3 8" id="KW-0436">Ligase</keyword>
<evidence type="ECO:0000313" key="11">
    <source>
        <dbReference type="Proteomes" id="UP000319828"/>
    </source>
</evidence>
<dbReference type="Proteomes" id="UP000319828">
    <property type="component" value="Unassembled WGS sequence"/>
</dbReference>
<evidence type="ECO:0000256" key="1">
    <source>
        <dbReference type="ARBA" id="ARBA00004496"/>
    </source>
</evidence>
<gene>
    <name evidence="8 10" type="primary">tilS</name>
    <name evidence="10" type="ORF">FOF44_06450</name>
</gene>
<evidence type="ECO:0000256" key="7">
    <source>
        <dbReference type="ARBA" id="ARBA00048539"/>
    </source>
</evidence>
<sequence>MLYQGFVQRLLSHTKDSTRLVLALSGGLDSRVLLHLLARFKSEYPQYDYLSVHVHHGLSDNADQWLQQCQYWSQQADIPFVAEKVQIELGSGISLEQAARTARYQALSQHLNPSSLLLTAHHQSDQLETFLLALKRGSGPKGLSAMAMDGKFEFARLLRPVLDVSRADMLAYANHHQLDWIEDESNRDTRFDRNFIRHQVTPILRQRWPNIEKTVARSAALCAQQESLLNELLYERYKQMCSEDGALSVSLLQEQSEAARGAILRLWLQEQGFLMPSAKQLLQIWQDVALAQADAAPVFRYGNTHIGRHQQQLWVFNSMQDISANVLDWDIKQPLTLPDGLGCLELKARNELEFFDTTSLAASSIQTLSLPVGYNQIKVKFSATGIHAHPQNRQHGRSLKKLLQEYQIPTWQRQRIPFLVDGSELIVAAGLFVGKPYSGADYQLIWHKK</sequence>
<evidence type="ECO:0000259" key="9">
    <source>
        <dbReference type="SMART" id="SM00977"/>
    </source>
</evidence>
<dbReference type="Gene3D" id="1.20.59.20">
    <property type="match status" value="1"/>
</dbReference>
<evidence type="ECO:0000256" key="5">
    <source>
        <dbReference type="ARBA" id="ARBA00022741"/>
    </source>
</evidence>
<dbReference type="PANTHER" id="PTHR43033:SF1">
    <property type="entry name" value="TRNA(ILE)-LYSIDINE SYNTHASE-RELATED"/>
    <property type="match status" value="1"/>
</dbReference>
<feature type="binding site" evidence="8">
    <location>
        <begin position="25"/>
        <end position="30"/>
    </location>
    <ligand>
        <name>ATP</name>
        <dbReference type="ChEBI" id="CHEBI:30616"/>
    </ligand>
</feature>
<evidence type="ECO:0000256" key="8">
    <source>
        <dbReference type="HAMAP-Rule" id="MF_01161"/>
    </source>
</evidence>
<evidence type="ECO:0000256" key="6">
    <source>
        <dbReference type="ARBA" id="ARBA00022840"/>
    </source>
</evidence>
<dbReference type="NCBIfam" id="TIGR02433">
    <property type="entry name" value="lysidine_TilS_C"/>
    <property type="match status" value="1"/>
</dbReference>
<dbReference type="SUPFAM" id="SSF82829">
    <property type="entry name" value="MesJ substrate recognition domain-like"/>
    <property type="match status" value="1"/>
</dbReference>
<dbReference type="GO" id="GO:0032267">
    <property type="term" value="F:tRNA(Ile)-lysidine synthase activity"/>
    <property type="evidence" value="ECO:0007669"/>
    <property type="project" value="UniProtKB-EC"/>
</dbReference>
<dbReference type="HAMAP" id="MF_01161">
    <property type="entry name" value="tRNA_Ile_lys_synt"/>
    <property type="match status" value="1"/>
</dbReference>
<dbReference type="InterPro" id="IPR012795">
    <property type="entry name" value="tRNA_Ile_lys_synt_N"/>
</dbReference>
<dbReference type="Pfam" id="PF01171">
    <property type="entry name" value="ATP_bind_3"/>
    <property type="match status" value="1"/>
</dbReference>
<comment type="subcellular location">
    <subcellularLocation>
        <location evidence="1 8">Cytoplasm</location>
    </subcellularLocation>
</comment>
<evidence type="ECO:0000256" key="3">
    <source>
        <dbReference type="ARBA" id="ARBA00022598"/>
    </source>
</evidence>
<dbReference type="NCBIfam" id="TIGR02432">
    <property type="entry name" value="lysidine_TilS_N"/>
    <property type="match status" value="1"/>
</dbReference>
<feature type="domain" description="Lysidine-tRNA(Ile) synthetase C-terminal" evidence="9">
    <location>
        <begin position="377"/>
        <end position="446"/>
    </location>
</feature>
<dbReference type="EMBL" id="VMKJ01000009">
    <property type="protein sequence ID" value="TVO37588.1"/>
    <property type="molecule type" value="Genomic_DNA"/>
</dbReference>
<comment type="domain">
    <text evidence="8">The N-terminal region contains the highly conserved SGGXDS motif, predicted to be a P-loop motif involved in ATP binding.</text>
</comment>
<dbReference type="GO" id="GO:0006400">
    <property type="term" value="P:tRNA modification"/>
    <property type="evidence" value="ECO:0007669"/>
    <property type="project" value="UniProtKB-UniRule"/>
</dbReference>
<dbReference type="OrthoDB" id="9807403at2"/>
<dbReference type="Pfam" id="PF11734">
    <property type="entry name" value="TilS_C"/>
    <property type="match status" value="1"/>
</dbReference>
<comment type="caution">
    <text evidence="10">The sequence shown here is derived from an EMBL/GenBank/DDBJ whole genome shotgun (WGS) entry which is preliminary data.</text>
</comment>
<dbReference type="Pfam" id="PF09179">
    <property type="entry name" value="TilS"/>
    <property type="match status" value="1"/>
</dbReference>
<evidence type="ECO:0000313" key="10">
    <source>
        <dbReference type="EMBL" id="TVO37588.1"/>
    </source>
</evidence>
<comment type="function">
    <text evidence="8">Ligates lysine onto the cytidine present at position 34 of the AUA codon-specific tRNA(Ile) that contains the anticodon CAU, in an ATP-dependent manner. Cytidine is converted to lysidine, thus changing the amino acid specificity of the tRNA from methionine to isoleucine.</text>
</comment>
<reference evidence="10 11" key="1">
    <citation type="submission" date="2019-07" db="EMBL/GenBank/DDBJ databases">
        <title>The draft genome sequence of Vibrio algivorus M1486.</title>
        <authorList>
            <person name="Meng X."/>
        </authorList>
    </citation>
    <scope>NUCLEOTIDE SEQUENCE [LARGE SCALE GENOMIC DNA]</scope>
    <source>
        <strain evidence="10 11">M1486</strain>
    </source>
</reference>
<evidence type="ECO:0000256" key="2">
    <source>
        <dbReference type="ARBA" id="ARBA00022490"/>
    </source>
</evidence>
<dbReference type="AlphaFoldDB" id="A0A557PAA3"/>
<dbReference type="SMART" id="SM00977">
    <property type="entry name" value="TilS_C"/>
    <property type="match status" value="1"/>
</dbReference>
<dbReference type="SUPFAM" id="SSF52402">
    <property type="entry name" value="Adenine nucleotide alpha hydrolases-like"/>
    <property type="match status" value="1"/>
</dbReference>
<keyword evidence="2 8" id="KW-0963">Cytoplasm</keyword>
<dbReference type="RefSeq" id="WP_144387811.1">
    <property type="nucleotide sequence ID" value="NZ_CANNCB010000003.1"/>
</dbReference>
<dbReference type="InterPro" id="IPR015262">
    <property type="entry name" value="tRNA_Ile_lys_synt_subst-bd"/>
</dbReference>
<dbReference type="EC" id="6.3.4.19" evidence="8"/>
<keyword evidence="5 8" id="KW-0547">Nucleotide-binding</keyword>
<keyword evidence="6 8" id="KW-0067">ATP-binding</keyword>
<accession>A0A557PAA3</accession>
<dbReference type="InterPro" id="IPR014729">
    <property type="entry name" value="Rossmann-like_a/b/a_fold"/>
</dbReference>
<protein>
    <recommendedName>
        <fullName evidence="8">tRNA(Ile)-lysidine synthase</fullName>
        <ecNumber evidence="8">6.3.4.19</ecNumber>
    </recommendedName>
    <alternativeName>
        <fullName evidence="8">tRNA(Ile)-2-lysyl-cytidine synthase</fullName>
    </alternativeName>
    <alternativeName>
        <fullName evidence="8">tRNA(Ile)-lysidine synthetase</fullName>
    </alternativeName>
</protein>
<dbReference type="PANTHER" id="PTHR43033">
    <property type="entry name" value="TRNA(ILE)-LYSIDINE SYNTHASE-RELATED"/>
    <property type="match status" value="1"/>
</dbReference>
<keyword evidence="4 8" id="KW-0819">tRNA processing</keyword>